<dbReference type="PRINTS" id="PR01735">
    <property type="entry name" value="P2Y13PRNCPTR"/>
</dbReference>
<dbReference type="GO" id="GO:0045028">
    <property type="term" value="F:G protein-coupled purinergic nucleotide receptor activity"/>
    <property type="evidence" value="ECO:0007669"/>
    <property type="project" value="InterPro"/>
</dbReference>
<feature type="transmembrane region" description="Helical" evidence="11">
    <location>
        <begin position="272"/>
        <end position="293"/>
    </location>
</feature>
<evidence type="ECO:0000256" key="10">
    <source>
        <dbReference type="RuleBase" id="RU000688"/>
    </source>
</evidence>
<comment type="similarity">
    <text evidence="10">Belongs to the G-protein coupled receptor 1 family.</text>
</comment>
<organism evidence="13 14">
    <name type="scientific">Anabas testudineus</name>
    <name type="common">Climbing perch</name>
    <name type="synonym">Anthias testudineus</name>
    <dbReference type="NCBI Taxonomy" id="64144"/>
    <lineage>
        <taxon>Eukaryota</taxon>
        <taxon>Metazoa</taxon>
        <taxon>Chordata</taxon>
        <taxon>Craniata</taxon>
        <taxon>Vertebrata</taxon>
        <taxon>Euteleostomi</taxon>
        <taxon>Actinopterygii</taxon>
        <taxon>Neopterygii</taxon>
        <taxon>Teleostei</taxon>
        <taxon>Neoteleostei</taxon>
        <taxon>Acanthomorphata</taxon>
        <taxon>Anabantaria</taxon>
        <taxon>Anabantiformes</taxon>
        <taxon>Anabantoidei</taxon>
        <taxon>Anabantidae</taxon>
        <taxon>Anabas</taxon>
    </lineage>
</organism>
<feature type="transmembrane region" description="Helical" evidence="11">
    <location>
        <begin position="12"/>
        <end position="32"/>
    </location>
</feature>
<dbReference type="PRINTS" id="PR00237">
    <property type="entry name" value="GPCRRHODOPSN"/>
</dbReference>
<dbReference type="Pfam" id="PF00001">
    <property type="entry name" value="7tm_1"/>
    <property type="match status" value="1"/>
</dbReference>
<dbReference type="InterPro" id="IPR000276">
    <property type="entry name" value="GPCR_Rhodpsn"/>
</dbReference>
<dbReference type="AlphaFoldDB" id="A0A3Q1IWA8"/>
<evidence type="ECO:0000256" key="8">
    <source>
        <dbReference type="ARBA" id="ARBA00023170"/>
    </source>
</evidence>
<feature type="transmembrane region" description="Helical" evidence="11">
    <location>
        <begin position="68"/>
        <end position="87"/>
    </location>
</feature>
<protein>
    <recommendedName>
        <fullName evidence="12">G-protein coupled receptors family 1 profile domain-containing protein</fullName>
    </recommendedName>
</protein>
<accession>A0A3Q1IWA8</accession>
<feature type="transmembrane region" description="Helical" evidence="11">
    <location>
        <begin position="224"/>
        <end position="251"/>
    </location>
</feature>
<evidence type="ECO:0000256" key="9">
    <source>
        <dbReference type="ARBA" id="ARBA00023224"/>
    </source>
</evidence>
<dbReference type="OrthoDB" id="6163051at2759"/>
<dbReference type="InParanoid" id="A0A3Q1IWA8"/>
<feature type="transmembrane region" description="Helical" evidence="11">
    <location>
        <begin position="137"/>
        <end position="158"/>
    </location>
</feature>
<dbReference type="Gene3D" id="1.20.1070.10">
    <property type="entry name" value="Rhodopsin 7-helix transmembrane proteins"/>
    <property type="match status" value="1"/>
</dbReference>
<evidence type="ECO:0000256" key="3">
    <source>
        <dbReference type="ARBA" id="ARBA00022692"/>
    </source>
</evidence>
<keyword evidence="8 10" id="KW-0675">Receptor</keyword>
<feature type="domain" description="G-protein coupled receptors family 1 profile" evidence="12">
    <location>
        <begin position="80"/>
        <end position="337"/>
    </location>
</feature>
<keyword evidence="7" id="KW-1015">Disulfide bond</keyword>
<dbReference type="GeneTree" id="ENSGT01110000267167"/>
<keyword evidence="6 11" id="KW-0472">Membrane</keyword>
<evidence type="ECO:0000256" key="4">
    <source>
        <dbReference type="ARBA" id="ARBA00022989"/>
    </source>
</evidence>
<dbReference type="PANTHER" id="PTHR24233">
    <property type="entry name" value="P2Y PURINOCEPTOR-RELATED G-PROTEIN COUPLED RECEPTOR"/>
    <property type="match status" value="1"/>
</dbReference>
<dbReference type="InterPro" id="IPR008109">
    <property type="entry name" value="P2Y13_rcpt"/>
</dbReference>
<evidence type="ECO:0000256" key="2">
    <source>
        <dbReference type="ARBA" id="ARBA00022475"/>
    </source>
</evidence>
<dbReference type="PANTHER" id="PTHR24233:SF10">
    <property type="entry name" value="P2Y PURINOCEPTOR 13"/>
    <property type="match status" value="1"/>
</dbReference>
<evidence type="ECO:0000256" key="1">
    <source>
        <dbReference type="ARBA" id="ARBA00004651"/>
    </source>
</evidence>
<keyword evidence="3 10" id="KW-0812">Transmembrane</keyword>
<dbReference type="Proteomes" id="UP000265040">
    <property type="component" value="Chromosome 13"/>
</dbReference>
<dbReference type="SUPFAM" id="SSF81321">
    <property type="entry name" value="Family A G protein-coupled receptor-like"/>
    <property type="match status" value="1"/>
</dbReference>
<proteinExistence type="inferred from homology"/>
<name>A0A3Q1IWA8_ANATE</name>
<evidence type="ECO:0000256" key="5">
    <source>
        <dbReference type="ARBA" id="ARBA00023040"/>
    </source>
</evidence>
<evidence type="ECO:0000313" key="13">
    <source>
        <dbReference type="Ensembl" id="ENSATEP00000021928.2"/>
    </source>
</evidence>
<reference evidence="13" key="2">
    <citation type="submission" date="2025-08" db="UniProtKB">
        <authorList>
            <consortium name="Ensembl"/>
        </authorList>
    </citation>
    <scope>IDENTIFICATION</scope>
</reference>
<evidence type="ECO:0000256" key="11">
    <source>
        <dbReference type="SAM" id="Phobius"/>
    </source>
</evidence>
<evidence type="ECO:0000256" key="7">
    <source>
        <dbReference type="ARBA" id="ARBA00023157"/>
    </source>
</evidence>
<reference evidence="13" key="3">
    <citation type="submission" date="2025-09" db="UniProtKB">
        <authorList>
            <consortium name="Ensembl"/>
        </authorList>
    </citation>
    <scope>IDENTIFICATION</scope>
</reference>
<keyword evidence="14" id="KW-1185">Reference proteome</keyword>
<keyword evidence="2" id="KW-1003">Cell membrane</keyword>
<feature type="transmembrane region" description="Helical" evidence="11">
    <location>
        <begin position="179"/>
        <end position="199"/>
    </location>
</feature>
<comment type="subcellular location">
    <subcellularLocation>
        <location evidence="1">Cell membrane</location>
        <topology evidence="1">Multi-pass membrane protein</topology>
    </subcellularLocation>
</comment>
<evidence type="ECO:0000256" key="6">
    <source>
        <dbReference type="ARBA" id="ARBA00023136"/>
    </source>
</evidence>
<reference evidence="13" key="1">
    <citation type="submission" date="2021-04" db="EMBL/GenBank/DDBJ databases">
        <authorList>
            <consortium name="Wellcome Sanger Institute Data Sharing"/>
        </authorList>
    </citation>
    <scope>NUCLEOTIDE SEQUENCE [LARGE SCALE GENOMIC DNA]</scope>
</reference>
<dbReference type="InterPro" id="IPR017452">
    <property type="entry name" value="GPCR_Rhodpsn_7TM"/>
</dbReference>
<feature type="transmembrane region" description="Helical" evidence="11">
    <location>
        <begin position="99"/>
        <end position="117"/>
    </location>
</feature>
<evidence type="ECO:0000313" key="14">
    <source>
        <dbReference type="Proteomes" id="UP000265040"/>
    </source>
</evidence>
<dbReference type="GO" id="GO:0005886">
    <property type="term" value="C:plasma membrane"/>
    <property type="evidence" value="ECO:0007669"/>
    <property type="project" value="UniProtKB-SubCell"/>
</dbReference>
<keyword evidence="9 10" id="KW-0807">Transducer</keyword>
<gene>
    <name evidence="13" type="primary">P2RY13</name>
</gene>
<evidence type="ECO:0000259" key="12">
    <source>
        <dbReference type="PROSITE" id="PS50262"/>
    </source>
</evidence>
<dbReference type="Ensembl" id="ENSATET00000022291.2">
    <property type="protein sequence ID" value="ENSATEP00000021928.2"/>
    <property type="gene ID" value="ENSATEG00000015216.2"/>
</dbReference>
<dbReference type="PROSITE" id="PS00237">
    <property type="entry name" value="G_PROTEIN_RECEP_F1_1"/>
    <property type="match status" value="1"/>
</dbReference>
<keyword evidence="4 11" id="KW-1133">Transmembrane helix</keyword>
<feature type="transmembrane region" description="Helical" evidence="11">
    <location>
        <begin position="321"/>
        <end position="341"/>
    </location>
</feature>
<sequence length="376" mass="41973">MHLILTISSQCSVSSLFIPLTPSSVKLVCFFIHSTVCSARMRKPTVLGAIAISEFCVSFTYNQNVFPALTFLMFPLALFLNGMAAWVSLHLKSTSTFVVYLKNLVAADLILTLLIPLKAASDLRDAPKTLFKLSCRFFSTTFYSTQYTCITLLGFISLDRFFKIMAPRNKLLSLKFSKVTSGFVWLILFGGTALPNIILTNKSAANTTDISSCMILKGPDGIQLHGIIVISLNVLFWVISVIIAVCYICIANKVFYSIRKSGSNNNQGKQKIKLRVFLVVFVFFVSFTPYHIVRIPYTFQQVSYSSMTSCSYLMAKFAKEFSLWLATANTCMDPLLYVFLCREFKEKLTSMTKNVLTTFKVAAAGKAEATSSKNRL</sequence>
<keyword evidence="5 10" id="KW-0297">G-protein coupled receptor</keyword>
<dbReference type="PROSITE" id="PS50262">
    <property type="entry name" value="G_PROTEIN_RECEP_F1_2"/>
    <property type="match status" value="1"/>
</dbReference>